<sequence>MAYADRVTDDISVRAHKWYDAVRDSVLMHEDGEDRVKLLEELFTDMEAAVIQAYYGAGCHPMVSSDMFHWALARAVWESVHGPLQPLERENHGLLVDRVFPVHVRDKIAKKVRTRPIEAIDGCEPLAFPLPETRRFHLYLGDKENIKKTITEAASILGPEFSLSCSFGGNQRTIVTFGLAPGVDVNNESVLWRASYPIDWLEDWWVNVIEGNYTHLVSHLRSLASERHVHAWNDLTDRITATQDTIQRREETGAYMTEEEIRMAFEAQQHKIDRLAEGIARQTVVAARRKIFNEPEQGMGHTGRIDSFIRHGSVEAPFVDDVPTRLKAVQDARSAMTAEVDGLLDQWQEHLQRDE</sequence>
<evidence type="ECO:0000313" key="2">
    <source>
        <dbReference type="Proteomes" id="UP001433268"/>
    </source>
</evidence>
<dbReference type="EMBL" id="JAQQWN010000005">
    <property type="protein sequence ID" value="KAK8085858.1"/>
    <property type="molecule type" value="Genomic_DNA"/>
</dbReference>
<reference evidence="1 2" key="1">
    <citation type="submission" date="2023-01" db="EMBL/GenBank/DDBJ databases">
        <title>Analysis of 21 Apiospora genomes using comparative genomics revels a genus with tremendous synthesis potential of carbohydrate active enzymes and secondary metabolites.</title>
        <authorList>
            <person name="Sorensen T."/>
        </authorList>
    </citation>
    <scope>NUCLEOTIDE SEQUENCE [LARGE SCALE GENOMIC DNA]</scope>
    <source>
        <strain evidence="1 2">CBS 114990</strain>
    </source>
</reference>
<comment type="caution">
    <text evidence="1">The sequence shown here is derived from an EMBL/GenBank/DDBJ whole genome shotgun (WGS) entry which is preliminary data.</text>
</comment>
<keyword evidence="2" id="KW-1185">Reference proteome</keyword>
<dbReference type="Proteomes" id="UP001433268">
    <property type="component" value="Unassembled WGS sequence"/>
</dbReference>
<gene>
    <name evidence="1" type="ORF">PG997_007129</name>
</gene>
<evidence type="ECO:0000313" key="1">
    <source>
        <dbReference type="EMBL" id="KAK8085858.1"/>
    </source>
</evidence>
<name>A0ABR1WQP4_9PEZI</name>
<accession>A0ABR1WQP4</accession>
<proteinExistence type="predicted"/>
<dbReference type="RefSeq" id="XP_066670367.1">
    <property type="nucleotide sequence ID" value="XM_066811444.1"/>
</dbReference>
<organism evidence="1 2">
    <name type="scientific">Apiospora hydei</name>
    <dbReference type="NCBI Taxonomy" id="1337664"/>
    <lineage>
        <taxon>Eukaryota</taxon>
        <taxon>Fungi</taxon>
        <taxon>Dikarya</taxon>
        <taxon>Ascomycota</taxon>
        <taxon>Pezizomycotina</taxon>
        <taxon>Sordariomycetes</taxon>
        <taxon>Xylariomycetidae</taxon>
        <taxon>Amphisphaeriales</taxon>
        <taxon>Apiosporaceae</taxon>
        <taxon>Apiospora</taxon>
    </lineage>
</organism>
<dbReference type="GeneID" id="92044504"/>
<protein>
    <submittedName>
        <fullName evidence="1">Uncharacterized protein</fullName>
    </submittedName>
</protein>